<sequence length="87" mass="9987">MFSDEELQKPVRVSVEKIRPYLIKDGGNIEIIGIKDMRVYVILEGACKSCPSSKVTLKSVVERQLRTDIHPELEVVCLQNAQEFRRI</sequence>
<gene>
    <name evidence="3" type="ordered locus">HCW_01495</name>
</gene>
<evidence type="ECO:0000313" key="3">
    <source>
        <dbReference type="EMBL" id="AFI03584.1"/>
    </source>
</evidence>
<dbReference type="eggNOG" id="COG0694">
    <property type="taxonomic scope" value="Bacteria"/>
</dbReference>
<dbReference type="PANTHER" id="PTHR11178:SF1">
    <property type="entry name" value="NFU1 IRON-SULFUR CLUSTER SCAFFOLD HOMOLOG, MITOCHONDRIAL"/>
    <property type="match status" value="1"/>
</dbReference>
<reference evidence="4" key="1">
    <citation type="submission" date="2012-04" db="EMBL/GenBank/DDBJ databases">
        <title>Complete genome sequence of Helicobacter cetorum strain MIT 00-7128.</title>
        <authorList>
            <person name="Kersulyte D."/>
            <person name="Berg D.E."/>
        </authorList>
    </citation>
    <scope>NUCLEOTIDE SEQUENCE [LARGE SCALE GENOMIC DNA]</scope>
    <source>
        <strain evidence="4">MIT 00-7128</strain>
    </source>
</reference>
<comment type="similarity">
    <text evidence="1">Belongs to the NifU family.</text>
</comment>
<dbReference type="EMBL" id="CP003479">
    <property type="protein sequence ID" value="AFI03584.1"/>
    <property type="molecule type" value="Genomic_DNA"/>
</dbReference>
<dbReference type="KEGG" id="hce:HCW_01495"/>
<evidence type="ECO:0000259" key="2">
    <source>
        <dbReference type="Pfam" id="PF01106"/>
    </source>
</evidence>
<dbReference type="SUPFAM" id="SSF117916">
    <property type="entry name" value="Fe-S cluster assembly (FSCA) domain-like"/>
    <property type="match status" value="1"/>
</dbReference>
<dbReference type="Gene3D" id="3.30.300.130">
    <property type="entry name" value="Fe-S cluster assembly (FSCA)"/>
    <property type="match status" value="1"/>
</dbReference>
<feature type="domain" description="NIF system FeS cluster assembly NifU C-terminal" evidence="2">
    <location>
        <begin position="15"/>
        <end position="76"/>
    </location>
</feature>
<organism evidence="3 4">
    <name type="scientific">Helicobacter cetorum (strain ATCC BAA-429 / MIT 00-7128)</name>
    <dbReference type="NCBI Taxonomy" id="182217"/>
    <lineage>
        <taxon>Bacteria</taxon>
        <taxon>Pseudomonadati</taxon>
        <taxon>Campylobacterota</taxon>
        <taxon>Epsilonproteobacteria</taxon>
        <taxon>Campylobacterales</taxon>
        <taxon>Helicobacteraceae</taxon>
        <taxon>Helicobacter</taxon>
    </lineage>
</organism>
<accession>I0EKW5</accession>
<evidence type="ECO:0000256" key="1">
    <source>
        <dbReference type="ARBA" id="ARBA00006420"/>
    </source>
</evidence>
<dbReference type="Proteomes" id="UP000005010">
    <property type="component" value="Chromosome"/>
</dbReference>
<proteinExistence type="inferred from homology"/>
<dbReference type="GO" id="GO:0051536">
    <property type="term" value="F:iron-sulfur cluster binding"/>
    <property type="evidence" value="ECO:0007669"/>
    <property type="project" value="InterPro"/>
</dbReference>
<dbReference type="AlphaFoldDB" id="I0EKW5"/>
<name>I0EKW5_HELC0</name>
<dbReference type="PATRIC" id="fig|182217.3.peg.312"/>
<dbReference type="InterPro" id="IPR001075">
    <property type="entry name" value="NIF_FeS_clus_asmbl_NifU_C"/>
</dbReference>
<dbReference type="STRING" id="182217.HCW_01495"/>
<dbReference type="GO" id="GO:0005506">
    <property type="term" value="F:iron ion binding"/>
    <property type="evidence" value="ECO:0007669"/>
    <property type="project" value="InterPro"/>
</dbReference>
<keyword evidence="4" id="KW-1185">Reference proteome</keyword>
<dbReference type="PANTHER" id="PTHR11178">
    <property type="entry name" value="IRON-SULFUR CLUSTER SCAFFOLD PROTEIN NFU-RELATED"/>
    <property type="match status" value="1"/>
</dbReference>
<protein>
    <submittedName>
        <fullName evidence="3">Conserved hypothetical nifU-like protein</fullName>
    </submittedName>
</protein>
<dbReference type="GO" id="GO:0016226">
    <property type="term" value="P:iron-sulfur cluster assembly"/>
    <property type="evidence" value="ECO:0007669"/>
    <property type="project" value="InterPro"/>
</dbReference>
<dbReference type="HOGENOM" id="CLU_060555_4_1_7"/>
<dbReference type="InterPro" id="IPR034904">
    <property type="entry name" value="FSCA_dom_sf"/>
</dbReference>
<dbReference type="Pfam" id="PF01106">
    <property type="entry name" value="NifU"/>
    <property type="match status" value="1"/>
</dbReference>
<evidence type="ECO:0000313" key="4">
    <source>
        <dbReference type="Proteomes" id="UP000005010"/>
    </source>
</evidence>